<gene>
    <name evidence="5" type="ORF">P857_832</name>
</gene>
<dbReference type="EMBL" id="AXCJ01000001">
    <property type="protein sequence ID" value="ETO91662.1"/>
    <property type="molecule type" value="Genomic_DNA"/>
</dbReference>
<name>W2V1Y3_9RICK</name>
<evidence type="ECO:0000256" key="3">
    <source>
        <dbReference type="ARBA" id="ARBA00006171"/>
    </source>
</evidence>
<comment type="pathway">
    <text evidence="2">Organic acid metabolism; glycolate biosynthesis; glycolate from 2-phosphoglycolate: step 1/1.</text>
</comment>
<protein>
    <recommendedName>
        <fullName evidence="4">phosphoglycolate phosphatase</fullName>
        <ecNumber evidence="4">3.1.3.18</ecNumber>
    </recommendedName>
</protein>
<dbReference type="Proteomes" id="UP000018951">
    <property type="component" value="Unassembled WGS sequence"/>
</dbReference>
<dbReference type="AlphaFoldDB" id="W2V1Y3"/>
<dbReference type="InterPro" id="IPR041492">
    <property type="entry name" value="HAD_2"/>
</dbReference>
<proteinExistence type="inferred from homology"/>
<comment type="similarity">
    <text evidence="3">Belongs to the HAD-like hydrolase superfamily. CbbY/CbbZ/Gph/YieH family.</text>
</comment>
<accession>W2V1Y3</accession>
<dbReference type="InterPro" id="IPR023214">
    <property type="entry name" value="HAD_sf"/>
</dbReference>
<dbReference type="PANTHER" id="PTHR43434">
    <property type="entry name" value="PHOSPHOGLYCOLATE PHOSPHATASE"/>
    <property type="match status" value="1"/>
</dbReference>
<dbReference type="PANTHER" id="PTHR43434:SF1">
    <property type="entry name" value="PHOSPHOGLYCOLATE PHOSPHATASE"/>
    <property type="match status" value="1"/>
</dbReference>
<dbReference type="GO" id="GO:0006281">
    <property type="term" value="P:DNA repair"/>
    <property type="evidence" value="ECO:0007669"/>
    <property type="project" value="TreeGrafter"/>
</dbReference>
<dbReference type="SFLD" id="SFLDS00003">
    <property type="entry name" value="Haloacid_Dehalogenase"/>
    <property type="match status" value="1"/>
</dbReference>
<dbReference type="SUPFAM" id="SSF56784">
    <property type="entry name" value="HAD-like"/>
    <property type="match status" value="1"/>
</dbReference>
<evidence type="ECO:0000256" key="4">
    <source>
        <dbReference type="ARBA" id="ARBA00013078"/>
    </source>
</evidence>
<evidence type="ECO:0000313" key="6">
    <source>
        <dbReference type="Proteomes" id="UP000018951"/>
    </source>
</evidence>
<dbReference type="InterPro" id="IPR006439">
    <property type="entry name" value="HAD-SF_hydro_IA"/>
</dbReference>
<dbReference type="Gene3D" id="1.10.150.730">
    <property type="match status" value="1"/>
</dbReference>
<evidence type="ECO:0000256" key="1">
    <source>
        <dbReference type="ARBA" id="ARBA00000830"/>
    </source>
</evidence>
<dbReference type="PRINTS" id="PR00413">
    <property type="entry name" value="HADHALOGNASE"/>
</dbReference>
<dbReference type="InterPro" id="IPR050155">
    <property type="entry name" value="HAD-like_hydrolase_sf"/>
</dbReference>
<dbReference type="Pfam" id="PF13419">
    <property type="entry name" value="HAD_2"/>
    <property type="match status" value="1"/>
</dbReference>
<dbReference type="SFLD" id="SFLDG01129">
    <property type="entry name" value="C1.5:_HAD__Beta-PGM__Phosphata"/>
    <property type="match status" value="1"/>
</dbReference>
<evidence type="ECO:0000313" key="5">
    <source>
        <dbReference type="EMBL" id="ETO91662.1"/>
    </source>
</evidence>
<sequence length="213" mass="24491">MTVNKHKHKLQGILFDWDNTIVDNHALTLQAKRNLFRRMHVAFPDNLSHYTASRRNLFRQYFPDKIAEANEVFDQELAKFDYIDLNLFPDVLVTLKILQDKNLAIGIVSNKRSDILNKEIEYFKMQDLFQVVVGSGDTEYDKPNPEPLLYAISSLQLDKKNVLFIGDSVIDFECASDSGCAFIGYRLHLDGCSFTTIDNHLALIDILNSEFLI</sequence>
<dbReference type="STRING" id="1401685.P857_832"/>
<dbReference type="NCBIfam" id="TIGR01549">
    <property type="entry name" value="HAD-SF-IA-v1"/>
    <property type="match status" value="1"/>
</dbReference>
<dbReference type="GO" id="GO:0005829">
    <property type="term" value="C:cytosol"/>
    <property type="evidence" value="ECO:0007669"/>
    <property type="project" value="TreeGrafter"/>
</dbReference>
<dbReference type="EC" id="3.1.3.18" evidence="4"/>
<dbReference type="Gene3D" id="3.40.50.1000">
    <property type="entry name" value="HAD superfamily/HAD-like"/>
    <property type="match status" value="1"/>
</dbReference>
<comment type="catalytic activity">
    <reaction evidence="1">
        <text>2-phosphoglycolate + H2O = glycolate + phosphate</text>
        <dbReference type="Rhea" id="RHEA:14369"/>
        <dbReference type="ChEBI" id="CHEBI:15377"/>
        <dbReference type="ChEBI" id="CHEBI:29805"/>
        <dbReference type="ChEBI" id="CHEBI:43474"/>
        <dbReference type="ChEBI" id="CHEBI:58033"/>
        <dbReference type="EC" id="3.1.3.18"/>
    </reaction>
</comment>
<evidence type="ECO:0000256" key="2">
    <source>
        <dbReference type="ARBA" id="ARBA00004818"/>
    </source>
</evidence>
<dbReference type="InterPro" id="IPR036412">
    <property type="entry name" value="HAD-like_sf"/>
</dbReference>
<comment type="caution">
    <text evidence="5">The sequence shown here is derived from an EMBL/GenBank/DDBJ whole genome shotgun (WGS) entry which is preliminary data.</text>
</comment>
<organism evidence="5 6">
    <name type="scientific">Candidatus Xenolissoclinum pacificiensis L6</name>
    <dbReference type="NCBI Taxonomy" id="1401685"/>
    <lineage>
        <taxon>Bacteria</taxon>
        <taxon>Pseudomonadati</taxon>
        <taxon>Pseudomonadota</taxon>
        <taxon>Alphaproteobacteria</taxon>
        <taxon>Rickettsiales</taxon>
        <taxon>Anaplasmataceae</taxon>
        <taxon>Candidatus Xenolissoclinum</taxon>
    </lineage>
</organism>
<reference evidence="5 6" key="1">
    <citation type="journal article" date="2013" name="PLoS ONE">
        <title>Bacterial endosymbiosis in a chordate host: long-term co-evolution and conservation of secondary metabolism.</title>
        <authorList>
            <person name="Kwan J.C."/>
            <person name="Schmidt E.W."/>
        </authorList>
    </citation>
    <scope>NUCLEOTIDE SEQUENCE [LARGE SCALE GENOMIC DNA]</scope>
    <source>
        <strain evidence="6">L6</strain>
    </source>
</reference>
<dbReference type="GO" id="GO:0008967">
    <property type="term" value="F:phosphoglycolate phosphatase activity"/>
    <property type="evidence" value="ECO:0007669"/>
    <property type="project" value="UniProtKB-EC"/>
</dbReference>
<keyword evidence="6" id="KW-1185">Reference proteome</keyword>